<dbReference type="VEuPathDB" id="FungiDB:RhiirFUN_005955"/>
<dbReference type="EMBL" id="LLXI01001749">
    <property type="protein sequence ID" value="PKY54999.1"/>
    <property type="molecule type" value="Genomic_DNA"/>
</dbReference>
<keyword evidence="2" id="KW-1185">Reference proteome</keyword>
<proteinExistence type="predicted"/>
<gene>
    <name evidence="1" type="ORF">RhiirA4_474168</name>
</gene>
<comment type="caution">
    <text evidence="1">The sequence shown here is derived from an EMBL/GenBank/DDBJ whole genome shotgun (WGS) entry which is preliminary data.</text>
</comment>
<name>A0A2I1H800_9GLOM</name>
<dbReference type="AlphaFoldDB" id="A0A2I1H800"/>
<evidence type="ECO:0000313" key="2">
    <source>
        <dbReference type="Proteomes" id="UP000234323"/>
    </source>
</evidence>
<dbReference type="VEuPathDB" id="FungiDB:FUN_000421"/>
<dbReference type="VEuPathDB" id="FungiDB:RhiirA1_540796"/>
<sequence length="248" mass="29049">MMKFTDSDKSFDLFSDHFDPTPRLKSSYMPIWFIPFNNENNCSNCNCEYSETTFFKQKYCEYCIKKFYDNNPSKCLDIQISTNIKYENESIKNIEFGTPSLQKWYFKQIIPSTYSLIGYDTFNGEMIECEKNCNLCGKFMIISKYNIKLTLCSSCYLISSGWIESALTKVPIPIFYLPWWDASDQCVACDKVLEFKPECLKWCLHCYIIYTGCRYCLTTNIIFGITNESQCRKCGRIIYIVLPNNDGN</sequence>
<reference evidence="1 2" key="1">
    <citation type="submission" date="2015-10" db="EMBL/GenBank/DDBJ databases">
        <title>Genome analyses suggest a sexual origin of heterokaryosis in a supposedly ancient asexual fungus.</title>
        <authorList>
            <person name="Ropars J."/>
            <person name="Sedzielewska K."/>
            <person name="Noel J."/>
            <person name="Charron P."/>
            <person name="Farinelli L."/>
            <person name="Marton T."/>
            <person name="Kruger M."/>
            <person name="Pelin A."/>
            <person name="Brachmann A."/>
            <person name="Corradi N."/>
        </authorList>
    </citation>
    <scope>NUCLEOTIDE SEQUENCE [LARGE SCALE GENOMIC DNA]</scope>
    <source>
        <strain evidence="1 2">A4</strain>
    </source>
</reference>
<accession>A0A2I1H800</accession>
<organism evidence="1 2">
    <name type="scientific">Rhizophagus irregularis</name>
    <dbReference type="NCBI Taxonomy" id="588596"/>
    <lineage>
        <taxon>Eukaryota</taxon>
        <taxon>Fungi</taxon>
        <taxon>Fungi incertae sedis</taxon>
        <taxon>Mucoromycota</taxon>
        <taxon>Glomeromycotina</taxon>
        <taxon>Glomeromycetes</taxon>
        <taxon>Glomerales</taxon>
        <taxon>Glomeraceae</taxon>
        <taxon>Rhizophagus</taxon>
    </lineage>
</organism>
<dbReference type="Proteomes" id="UP000234323">
    <property type="component" value="Unassembled WGS sequence"/>
</dbReference>
<protein>
    <submittedName>
        <fullName evidence="1">Uncharacterized protein</fullName>
    </submittedName>
</protein>
<evidence type="ECO:0000313" key="1">
    <source>
        <dbReference type="EMBL" id="PKY54999.1"/>
    </source>
</evidence>